<keyword evidence="4" id="KW-0812">Transmembrane</keyword>
<dbReference type="PANTHER" id="PTHR48104:SF30">
    <property type="entry name" value="METACASPASE-1"/>
    <property type="match status" value="1"/>
</dbReference>
<dbReference type="Gene3D" id="3.40.50.1460">
    <property type="match status" value="1"/>
</dbReference>
<keyword evidence="3" id="KW-0645">Protease</keyword>
<keyword evidence="3" id="KW-0788">Thiol protease</keyword>
<evidence type="ECO:0000256" key="3">
    <source>
        <dbReference type="ARBA" id="ARBA00022807"/>
    </source>
</evidence>
<organism evidence="6 7">
    <name type="scientific">Mycena venus</name>
    <dbReference type="NCBI Taxonomy" id="2733690"/>
    <lineage>
        <taxon>Eukaryota</taxon>
        <taxon>Fungi</taxon>
        <taxon>Dikarya</taxon>
        <taxon>Basidiomycota</taxon>
        <taxon>Agaricomycotina</taxon>
        <taxon>Agaricomycetes</taxon>
        <taxon>Agaricomycetidae</taxon>
        <taxon>Agaricales</taxon>
        <taxon>Marasmiineae</taxon>
        <taxon>Mycenaceae</taxon>
        <taxon>Mycena</taxon>
    </lineage>
</organism>
<dbReference type="Pfam" id="PF00656">
    <property type="entry name" value="Peptidase_C14"/>
    <property type="match status" value="1"/>
</dbReference>
<evidence type="ECO:0000313" key="6">
    <source>
        <dbReference type="EMBL" id="KAF7356227.1"/>
    </source>
</evidence>
<evidence type="ECO:0000256" key="4">
    <source>
        <dbReference type="SAM" id="Phobius"/>
    </source>
</evidence>
<feature type="transmembrane region" description="Helical" evidence="4">
    <location>
        <begin position="6"/>
        <end position="25"/>
    </location>
</feature>
<keyword evidence="3" id="KW-0378">Hydrolase</keyword>
<dbReference type="InterPro" id="IPR011600">
    <property type="entry name" value="Pept_C14_caspase"/>
</dbReference>
<evidence type="ECO:0000259" key="5">
    <source>
        <dbReference type="Pfam" id="PF00656"/>
    </source>
</evidence>
<dbReference type="AlphaFoldDB" id="A0A8H6YCZ9"/>
<dbReference type="EMBL" id="JACAZI010000007">
    <property type="protein sequence ID" value="KAF7356227.1"/>
    <property type="molecule type" value="Genomic_DNA"/>
</dbReference>
<feature type="domain" description="Peptidase C14 caspase" evidence="5">
    <location>
        <begin position="54"/>
        <end position="303"/>
    </location>
</feature>
<comment type="caution">
    <text evidence="6">The sequence shown here is derived from an EMBL/GenBank/DDBJ whole genome shotgun (WGS) entry which is preliminary data.</text>
</comment>
<keyword evidence="4" id="KW-1133">Transmembrane helix</keyword>
<keyword evidence="7" id="KW-1185">Reference proteome</keyword>
<reference evidence="6" key="1">
    <citation type="submission" date="2020-05" db="EMBL/GenBank/DDBJ databases">
        <title>Mycena genomes resolve the evolution of fungal bioluminescence.</title>
        <authorList>
            <person name="Tsai I.J."/>
        </authorList>
    </citation>
    <scope>NUCLEOTIDE SEQUENCE</scope>
    <source>
        <strain evidence="6">CCC161011</strain>
    </source>
</reference>
<dbReference type="GO" id="GO:0006508">
    <property type="term" value="P:proteolysis"/>
    <property type="evidence" value="ECO:0007669"/>
    <property type="project" value="InterPro"/>
</dbReference>
<dbReference type="GO" id="GO:0005737">
    <property type="term" value="C:cytoplasm"/>
    <property type="evidence" value="ECO:0007669"/>
    <property type="project" value="TreeGrafter"/>
</dbReference>
<dbReference type="GO" id="GO:0004197">
    <property type="term" value="F:cysteine-type endopeptidase activity"/>
    <property type="evidence" value="ECO:0007669"/>
    <property type="project" value="InterPro"/>
</dbReference>
<accession>A0A8H6YCZ9</accession>
<evidence type="ECO:0000256" key="2">
    <source>
        <dbReference type="ARBA" id="ARBA00022703"/>
    </source>
</evidence>
<dbReference type="SUPFAM" id="SSF52129">
    <property type="entry name" value="Caspase-like"/>
    <property type="match status" value="1"/>
</dbReference>
<dbReference type="GO" id="GO:0006915">
    <property type="term" value="P:apoptotic process"/>
    <property type="evidence" value="ECO:0007669"/>
    <property type="project" value="UniProtKB-KW"/>
</dbReference>
<gene>
    <name evidence="6" type="ORF">MVEN_00954100</name>
</gene>
<dbReference type="Proteomes" id="UP000620124">
    <property type="component" value="Unassembled WGS sequence"/>
</dbReference>
<dbReference type="InterPro" id="IPR050452">
    <property type="entry name" value="Metacaspase"/>
</dbReference>
<dbReference type="OrthoDB" id="3223806at2759"/>
<comment type="similarity">
    <text evidence="1">Belongs to the peptidase C14B family.</text>
</comment>
<dbReference type="PANTHER" id="PTHR48104">
    <property type="entry name" value="METACASPASE-4"/>
    <property type="match status" value="1"/>
</dbReference>
<name>A0A8H6YCZ9_9AGAR</name>
<evidence type="ECO:0000313" key="7">
    <source>
        <dbReference type="Proteomes" id="UP000620124"/>
    </source>
</evidence>
<dbReference type="InterPro" id="IPR029030">
    <property type="entry name" value="Caspase-like_dom_sf"/>
</dbReference>
<keyword evidence="4" id="KW-0472">Membrane</keyword>
<protein>
    <recommendedName>
        <fullName evidence="5">Peptidase C14 caspase domain-containing protein</fullName>
    </recommendedName>
</protein>
<proteinExistence type="inferred from homology"/>
<evidence type="ECO:0000256" key="1">
    <source>
        <dbReference type="ARBA" id="ARBA00009005"/>
    </source>
</evidence>
<sequence length="685" mass="76201">MPPHRPLLILRFFFYLLCLIYILSLKREPRQHSEKWRGVVEKSFPGPTPPHLFFAVIVGINEYHKISHLQGAVNDARAFEKYLLGLGVPSSNIIFLKDETATRANILSTIQSHLRDNPNIPGHGEAEKIFFFAGHGSRIGAPQNVYAPDGQVEVICPVDERTTDAAGNYIYAIPDYVLRGLFCSIAAKNGPNNTMILDCCSSGGMDRDVAVDRTARSESCAVPLHLDSHLWKGQAGAAHWRMWSLATRPYVVLAACRADQKATEFLKFDGTYGGRFTANIIPLLQQAPFGHTTYTELINGMEKLPSGQIPQCVGTRRNHPIFTGNCPATGRRSVLLKPQGPSHALRKQKRKFRVEMGTLEGVLRGTEFRVYDLNNSTLGTFVACSVQVDHSILVSQDEHPAEFPRWAQAKVSDWNSPSVLLYTSDDFPYTAAFFSANTTRSPKFTPASSLEEAHIAVHCDGDEIVVMQRTPVTPTVQQETRFLFKGNPAHLPEVIDGITYFNALLGCCNKKKPLKGFALEMHRLQGVYPACRPADPRENLVKNGAVRLASEAGVEYGFTICNTSFNDLFPYLFYFDLEMKTIHPWYLPDGARVDHCPLPSGGTVKVGMGSDPAFDFTLRPGELSSSGFFKLFVTRKYIDLAWMQQELSPFDPRFEGTGRLRMSGESLDLMSMKWGALTVPLTITA</sequence>
<keyword evidence="2" id="KW-0053">Apoptosis</keyword>